<proteinExistence type="predicted"/>
<feature type="transmembrane region" description="Helical" evidence="1">
    <location>
        <begin position="12"/>
        <end position="32"/>
    </location>
</feature>
<keyword evidence="3" id="KW-1185">Reference proteome</keyword>
<organism evidence="2 3">
    <name type="scientific">Sphingobium boeckii</name>
    <dbReference type="NCBI Taxonomy" id="1082345"/>
    <lineage>
        <taxon>Bacteria</taxon>
        <taxon>Pseudomonadati</taxon>
        <taxon>Pseudomonadota</taxon>
        <taxon>Alphaproteobacteria</taxon>
        <taxon>Sphingomonadales</taxon>
        <taxon>Sphingomonadaceae</taxon>
        <taxon>Sphingobium</taxon>
    </lineage>
</organism>
<keyword evidence="1" id="KW-1133">Transmembrane helix</keyword>
<dbReference type="EMBL" id="JACIJC010000005">
    <property type="protein sequence ID" value="MBB5687138.1"/>
    <property type="molecule type" value="Genomic_DNA"/>
</dbReference>
<reference evidence="2 3" key="1">
    <citation type="submission" date="2020-08" db="EMBL/GenBank/DDBJ databases">
        <title>Genomic Encyclopedia of Type Strains, Phase IV (KMG-IV): sequencing the most valuable type-strain genomes for metagenomic binning, comparative biology and taxonomic classification.</title>
        <authorList>
            <person name="Goeker M."/>
        </authorList>
    </citation>
    <scope>NUCLEOTIDE SEQUENCE [LARGE SCALE GENOMIC DNA]</scope>
    <source>
        <strain evidence="2 3">DSM 25079</strain>
    </source>
</reference>
<gene>
    <name evidence="2" type="ORF">FHS49_003166</name>
</gene>
<evidence type="ECO:0000313" key="2">
    <source>
        <dbReference type="EMBL" id="MBB5687138.1"/>
    </source>
</evidence>
<accession>A0A7W9EFB2</accession>
<dbReference type="AlphaFoldDB" id="A0A7W9EFB2"/>
<comment type="caution">
    <text evidence="2">The sequence shown here is derived from an EMBL/GenBank/DDBJ whole genome shotgun (WGS) entry which is preliminary data.</text>
</comment>
<keyword evidence="1" id="KW-0472">Membrane</keyword>
<dbReference type="RefSeq" id="WP_184020314.1">
    <property type="nucleotide sequence ID" value="NZ_JACIJC010000005.1"/>
</dbReference>
<dbReference type="Proteomes" id="UP000549617">
    <property type="component" value="Unassembled WGS sequence"/>
</dbReference>
<sequence>MQAVLGSIVQFAVSVGPALLMIAVFVLVLGGVRIIRAGNRQKGVLMLVCALVFFVNVLLLTL</sequence>
<name>A0A7W9EFB2_9SPHN</name>
<evidence type="ECO:0000256" key="1">
    <source>
        <dbReference type="SAM" id="Phobius"/>
    </source>
</evidence>
<evidence type="ECO:0000313" key="3">
    <source>
        <dbReference type="Proteomes" id="UP000549617"/>
    </source>
</evidence>
<keyword evidence="1" id="KW-0812">Transmembrane</keyword>
<protein>
    <submittedName>
        <fullName evidence="2">Uncharacterized protein</fullName>
    </submittedName>
</protein>
<feature type="transmembrane region" description="Helical" evidence="1">
    <location>
        <begin position="44"/>
        <end position="61"/>
    </location>
</feature>